<feature type="binding site" evidence="7">
    <location>
        <position position="490"/>
    </location>
    <ligand>
        <name>substrate</name>
    </ligand>
</feature>
<dbReference type="InterPro" id="IPR017853">
    <property type="entry name" value="GH"/>
</dbReference>
<dbReference type="EMBL" id="LJCO01000033">
    <property type="protein sequence ID" value="KPV44490.1"/>
    <property type="molecule type" value="Genomic_DNA"/>
</dbReference>
<dbReference type="AlphaFoldDB" id="A0A0P9CFB9"/>
<dbReference type="InterPro" id="IPR050985">
    <property type="entry name" value="Alpha-glycosidase_related"/>
</dbReference>
<gene>
    <name evidence="10" type="ORF">AN477_07350</name>
</gene>
<feature type="domain" description="Glycosyl hydrolase family 36 N-terminal" evidence="9">
    <location>
        <begin position="16"/>
        <end position="245"/>
    </location>
</feature>
<comment type="caution">
    <text evidence="10">The sequence shown here is derived from an EMBL/GenBank/DDBJ whole genome shotgun (WGS) entry which is preliminary data.</text>
</comment>
<organism evidence="10 11">
    <name type="scientific">Alicyclobacillus ferrooxydans</name>
    <dbReference type="NCBI Taxonomy" id="471514"/>
    <lineage>
        <taxon>Bacteria</taxon>
        <taxon>Bacillati</taxon>
        <taxon>Bacillota</taxon>
        <taxon>Bacilli</taxon>
        <taxon>Bacillales</taxon>
        <taxon>Alicyclobacillaceae</taxon>
        <taxon>Alicyclobacillus</taxon>
    </lineage>
</organism>
<dbReference type="PANTHER" id="PTHR43053">
    <property type="entry name" value="GLYCOSIDASE FAMILY 31"/>
    <property type="match status" value="1"/>
</dbReference>
<evidence type="ECO:0000256" key="2">
    <source>
        <dbReference type="ARBA" id="ARBA00006202"/>
    </source>
</evidence>
<proteinExistence type="inferred from homology"/>
<feature type="binding site" evidence="7">
    <location>
        <position position="512"/>
    </location>
    <ligand>
        <name>substrate</name>
    </ligand>
</feature>
<dbReference type="PATRIC" id="fig|471514.4.peg.3721"/>
<evidence type="ECO:0000256" key="5">
    <source>
        <dbReference type="ARBA" id="ARBA00023295"/>
    </source>
</evidence>
<dbReference type="InterPro" id="IPR013785">
    <property type="entry name" value="Aldolase_TIM"/>
</dbReference>
<dbReference type="Pfam" id="PF16874">
    <property type="entry name" value="Glyco_hydro_36C"/>
    <property type="match status" value="1"/>
</dbReference>
<dbReference type="Gene3D" id="2.70.98.60">
    <property type="entry name" value="alpha-galactosidase from lactobacil brevis"/>
    <property type="match status" value="1"/>
</dbReference>
<dbReference type="GO" id="GO:0016052">
    <property type="term" value="P:carbohydrate catabolic process"/>
    <property type="evidence" value="ECO:0007669"/>
    <property type="project" value="InterPro"/>
</dbReference>
<dbReference type="Pfam" id="PF02065">
    <property type="entry name" value="Melibiase"/>
    <property type="match status" value="1"/>
</dbReference>
<dbReference type="PANTHER" id="PTHR43053:SF3">
    <property type="entry name" value="ALPHA-GALACTOSIDASE C-RELATED"/>
    <property type="match status" value="1"/>
</dbReference>
<dbReference type="InterPro" id="IPR013780">
    <property type="entry name" value="Glyco_hydro_b"/>
</dbReference>
<dbReference type="InterPro" id="IPR000111">
    <property type="entry name" value="Glyco_hydro_27/36_CS"/>
</dbReference>
<dbReference type="FunFam" id="3.20.20.70:FF:000118">
    <property type="entry name" value="Alpha-galactosidase"/>
    <property type="match status" value="1"/>
</dbReference>
<feature type="active site" description="Nucleophile" evidence="6">
    <location>
        <position position="442"/>
    </location>
</feature>
<evidence type="ECO:0000256" key="1">
    <source>
        <dbReference type="ARBA" id="ARBA00001255"/>
    </source>
</evidence>
<feature type="domain" description="Glycosyl hydrolase family 36 C-terminal" evidence="8">
    <location>
        <begin position="638"/>
        <end position="729"/>
    </location>
</feature>
<dbReference type="STRING" id="471514.AN477_07350"/>
<dbReference type="CDD" id="cd14791">
    <property type="entry name" value="GH36"/>
    <property type="match status" value="1"/>
</dbReference>
<dbReference type="EC" id="3.2.1.22" evidence="3"/>
<dbReference type="InterPro" id="IPR031704">
    <property type="entry name" value="Glyco_hydro_36_N"/>
</dbReference>
<reference evidence="10 11" key="1">
    <citation type="submission" date="2015-09" db="EMBL/GenBank/DDBJ databases">
        <title>Draft genome sequence of Alicyclobacillus ferrooxydans DSM 22381.</title>
        <authorList>
            <person name="Hemp J."/>
        </authorList>
    </citation>
    <scope>NUCLEOTIDE SEQUENCE [LARGE SCALE GENOMIC DNA]</scope>
    <source>
        <strain evidence="10 11">TC-34</strain>
    </source>
</reference>
<evidence type="ECO:0000256" key="6">
    <source>
        <dbReference type="PIRSR" id="PIRSR005536-1"/>
    </source>
</evidence>
<keyword evidence="4" id="KW-0378">Hydrolase</keyword>
<feature type="binding site" evidence="7">
    <location>
        <position position="163"/>
    </location>
    <ligand>
        <name>substrate</name>
    </ligand>
</feature>
<keyword evidence="11" id="KW-1185">Reference proteome</keyword>
<dbReference type="Proteomes" id="UP000050482">
    <property type="component" value="Unassembled WGS sequence"/>
</dbReference>
<name>A0A0P9CFB9_9BACL</name>
<feature type="active site" description="Proton donor" evidence="6">
    <location>
        <position position="512"/>
    </location>
</feature>
<comment type="similarity">
    <text evidence="2">Belongs to the glycosyl hydrolase 36 family.</text>
</comment>
<evidence type="ECO:0000256" key="3">
    <source>
        <dbReference type="ARBA" id="ARBA00012755"/>
    </source>
</evidence>
<sequence length="734" mass="82803">MAVANGSPMSTGSASQLVHLYWGPTLPRDEDYIQHITFPERSSFDYAPLIWPHEYRPWHGRMYQEPSLRVTFSDGTRDVAWKFERAEVAAMKDTHRLTLCFSDPKGLDIKLHYETRDEQDVIARWVEVTNVSQDIVQVTHLSSAVWSLPILPAYRTTTVYGDWGREFQLQRSFLSYGKQVIESRKGHTSHQTNPLFMLDSGNANEESGDVWFGALAWSGNWKIAFERNTHNQLSVSGGLNDFDFVSVLGPREKVASPHFYAGYTNDGFGGASREMHRLAHRIQEEFGTKERPTPVLYNSWEATYFDVNEPDQMKLAEIAADLGVELFVVDDGWFGRRNSDTAGLGDWTVNPEKFPDGLDPLIRHVQGLGMKFGIWVEPEMVNPDSDLYRAHPDWVLHFPDRDRTLARHQAVLDYSNQAVRDHIFGLLDELLSRHSIAFVKWDMNRPLTEPGSATLAPDMQPEVWTRHVEGLYEILGRLHTRHPNVVFESCSGGGGRVDLAMLQFASQFWTSDNTDAYDRLRIQEGFSYAYPASTMRAWVTDSPQFMNHRKVPLVFRFHSAMMGALGIGADISQWTTEEREEAAKRVELYKTIRHLVTDGELYRLLSPTFGTVSGADTGGIGAGYGGGYGVASGDAGAWSAVEYADQKGTEAVVFVLGRGTQYGDPTPVIRPVGLDDNMVYTLEVLDVHTADEQRFYGMWDLAPRSGLAWARMGFRLLLRGDYASAIIRFKAVVE</sequence>
<dbReference type="InterPro" id="IPR038417">
    <property type="entry name" value="Alpga-gal_N_sf"/>
</dbReference>
<feature type="binding site" evidence="7">
    <location>
        <begin position="330"/>
        <end position="331"/>
    </location>
    <ligand>
        <name>substrate</name>
    </ligand>
</feature>
<feature type="binding site" evidence="7">
    <location>
        <position position="407"/>
    </location>
    <ligand>
        <name>substrate</name>
    </ligand>
</feature>
<dbReference type="Pfam" id="PF16875">
    <property type="entry name" value="Glyco_hydro_36N"/>
    <property type="match status" value="1"/>
</dbReference>
<evidence type="ECO:0000259" key="8">
    <source>
        <dbReference type="Pfam" id="PF16874"/>
    </source>
</evidence>
<accession>A0A0P9CFB9</accession>
<evidence type="ECO:0000256" key="4">
    <source>
        <dbReference type="ARBA" id="ARBA00022801"/>
    </source>
</evidence>
<feature type="binding site" evidence="7">
    <location>
        <begin position="440"/>
        <end position="444"/>
    </location>
    <ligand>
        <name>substrate</name>
    </ligand>
</feature>
<dbReference type="PROSITE" id="PS00512">
    <property type="entry name" value="ALPHA_GALACTOSIDASE"/>
    <property type="match status" value="1"/>
</dbReference>
<keyword evidence="5" id="KW-0326">Glycosidase</keyword>
<evidence type="ECO:0000313" key="11">
    <source>
        <dbReference type="Proteomes" id="UP000050482"/>
    </source>
</evidence>
<dbReference type="GO" id="GO:0004557">
    <property type="term" value="F:alpha-galactosidase activity"/>
    <property type="evidence" value="ECO:0007669"/>
    <property type="project" value="UniProtKB-UniRule"/>
</dbReference>
<dbReference type="InterPro" id="IPR031705">
    <property type="entry name" value="Glyco_hydro_36_C"/>
</dbReference>
<dbReference type="Gene3D" id="2.60.40.1180">
    <property type="entry name" value="Golgi alpha-mannosidase II"/>
    <property type="match status" value="1"/>
</dbReference>
<dbReference type="SUPFAM" id="SSF51445">
    <property type="entry name" value="(Trans)glycosidases"/>
    <property type="match status" value="1"/>
</dbReference>
<comment type="catalytic activity">
    <reaction evidence="1">
        <text>Hydrolysis of terminal, non-reducing alpha-D-galactose residues in alpha-D-galactosides, including galactose oligosaccharides, galactomannans and galactolipids.</text>
        <dbReference type="EC" id="3.2.1.22"/>
    </reaction>
</comment>
<dbReference type="PRINTS" id="PR00743">
    <property type="entry name" value="GLHYDRLASE36"/>
</dbReference>
<evidence type="ECO:0000313" key="10">
    <source>
        <dbReference type="EMBL" id="KPV44490.1"/>
    </source>
</evidence>
<evidence type="ECO:0000256" key="7">
    <source>
        <dbReference type="PIRSR" id="PIRSR005536-2"/>
    </source>
</evidence>
<dbReference type="InterPro" id="IPR002252">
    <property type="entry name" value="Glyco_hydro_36"/>
</dbReference>
<protein>
    <recommendedName>
        <fullName evidence="3">alpha-galactosidase</fullName>
        <ecNumber evidence="3">3.2.1.22</ecNumber>
    </recommendedName>
</protein>
<evidence type="ECO:0000259" key="9">
    <source>
        <dbReference type="Pfam" id="PF16875"/>
    </source>
</evidence>
<dbReference type="Gene3D" id="3.20.20.70">
    <property type="entry name" value="Aldolase class I"/>
    <property type="match status" value="1"/>
</dbReference>